<dbReference type="Proteomes" id="UP000835052">
    <property type="component" value="Unassembled WGS sequence"/>
</dbReference>
<organism evidence="3 4">
    <name type="scientific">Caenorhabditis auriculariae</name>
    <dbReference type="NCBI Taxonomy" id="2777116"/>
    <lineage>
        <taxon>Eukaryota</taxon>
        <taxon>Metazoa</taxon>
        <taxon>Ecdysozoa</taxon>
        <taxon>Nematoda</taxon>
        <taxon>Chromadorea</taxon>
        <taxon>Rhabditida</taxon>
        <taxon>Rhabditina</taxon>
        <taxon>Rhabditomorpha</taxon>
        <taxon>Rhabditoidea</taxon>
        <taxon>Rhabditidae</taxon>
        <taxon>Peloderinae</taxon>
        <taxon>Caenorhabditis</taxon>
    </lineage>
</organism>
<dbReference type="PANTHER" id="PTHR39385:SF2">
    <property type="entry name" value="SLIT-LIKE 3 PROTEIN"/>
    <property type="match status" value="1"/>
</dbReference>
<accession>A0A8S1HK86</accession>
<keyword evidence="4" id="KW-1185">Reference proteome</keyword>
<reference evidence="3" key="1">
    <citation type="submission" date="2020-10" db="EMBL/GenBank/DDBJ databases">
        <authorList>
            <person name="Kikuchi T."/>
        </authorList>
    </citation>
    <scope>NUCLEOTIDE SEQUENCE</scope>
    <source>
        <strain evidence="3">NKZ352</strain>
    </source>
</reference>
<sequence>MLRRLLLSIVLVHLAFGYVFDCLDGCECDTEDEVVHCHDGKRTKLHLPEGQRLRGFPVIGLTYNDIVRLPDEEVLLSKFPDLAVVDVERNPNFDCNSLNDYSKVKIVSDCFKNVSEISRVPKLYRPTKDCDVACQASRHYAKLHEYVLSLWEVLKEKYENFDFDATMKVIQEFFTRTMQKINTMGKELHEDLTSPKSHPKQLVTPIPELQPVD</sequence>
<protein>
    <submittedName>
        <fullName evidence="3">Uncharacterized protein</fullName>
    </submittedName>
</protein>
<gene>
    <name evidence="3" type="ORF">CAUJ_LOCUS9579</name>
</gene>
<comment type="caution">
    <text evidence="3">The sequence shown here is derived from an EMBL/GenBank/DDBJ whole genome shotgun (WGS) entry which is preliminary data.</text>
</comment>
<dbReference type="OrthoDB" id="5834526at2759"/>
<feature type="signal peptide" evidence="2">
    <location>
        <begin position="1"/>
        <end position="17"/>
    </location>
</feature>
<evidence type="ECO:0000313" key="3">
    <source>
        <dbReference type="EMBL" id="CAD6193660.1"/>
    </source>
</evidence>
<evidence type="ECO:0000256" key="1">
    <source>
        <dbReference type="SAM" id="MobiDB-lite"/>
    </source>
</evidence>
<dbReference type="AlphaFoldDB" id="A0A8S1HK86"/>
<evidence type="ECO:0000256" key="2">
    <source>
        <dbReference type="SAM" id="SignalP"/>
    </source>
</evidence>
<evidence type="ECO:0000313" key="4">
    <source>
        <dbReference type="Proteomes" id="UP000835052"/>
    </source>
</evidence>
<dbReference type="EMBL" id="CAJGYM010000037">
    <property type="protein sequence ID" value="CAD6193660.1"/>
    <property type="molecule type" value="Genomic_DNA"/>
</dbReference>
<proteinExistence type="predicted"/>
<feature type="region of interest" description="Disordered" evidence="1">
    <location>
        <begin position="190"/>
        <end position="213"/>
    </location>
</feature>
<dbReference type="PANTHER" id="PTHR39385">
    <property type="entry name" value="PROTEIN CBG20422"/>
    <property type="match status" value="1"/>
</dbReference>
<keyword evidence="2" id="KW-0732">Signal</keyword>
<feature type="chain" id="PRO_5035803169" evidence="2">
    <location>
        <begin position="18"/>
        <end position="213"/>
    </location>
</feature>
<name>A0A8S1HK86_9PELO</name>